<dbReference type="InterPro" id="IPR016163">
    <property type="entry name" value="Ald_DH_C"/>
</dbReference>
<organism evidence="3 4">
    <name type="scientific">Actinoplanes derwentensis</name>
    <dbReference type="NCBI Taxonomy" id="113562"/>
    <lineage>
        <taxon>Bacteria</taxon>
        <taxon>Bacillati</taxon>
        <taxon>Actinomycetota</taxon>
        <taxon>Actinomycetes</taxon>
        <taxon>Micromonosporales</taxon>
        <taxon>Micromonosporaceae</taxon>
        <taxon>Actinoplanes</taxon>
    </lineage>
</organism>
<dbReference type="Gene3D" id="3.40.605.10">
    <property type="entry name" value="Aldehyde Dehydrogenase, Chain A, domain 1"/>
    <property type="match status" value="1"/>
</dbReference>
<protein>
    <submittedName>
        <fullName evidence="3">Succinate-semialdehyde dehydrogenase / glutarate-semialdehyde dehydrogenase</fullName>
    </submittedName>
</protein>
<evidence type="ECO:0000256" key="1">
    <source>
        <dbReference type="ARBA" id="ARBA00023002"/>
    </source>
</evidence>
<reference evidence="3 4" key="1">
    <citation type="submission" date="2016-10" db="EMBL/GenBank/DDBJ databases">
        <authorList>
            <person name="de Groot N.N."/>
        </authorList>
    </citation>
    <scope>NUCLEOTIDE SEQUENCE [LARGE SCALE GENOMIC DNA]</scope>
    <source>
        <strain evidence="3 4">DSM 43941</strain>
    </source>
</reference>
<accession>A0A1H1ZNL5</accession>
<gene>
    <name evidence="3" type="ORF">SAMN04489716_3419</name>
</gene>
<dbReference type="EMBL" id="LT629758">
    <property type="protein sequence ID" value="SDT35401.1"/>
    <property type="molecule type" value="Genomic_DNA"/>
</dbReference>
<dbReference type="PANTHER" id="PTHR43217:SF1">
    <property type="entry name" value="SUCCINATE SEMIALDEHYDE DEHYDROGENASE [NAD(P)+] SAD"/>
    <property type="match status" value="1"/>
</dbReference>
<keyword evidence="4" id="KW-1185">Reference proteome</keyword>
<dbReference type="Gene3D" id="3.40.309.10">
    <property type="entry name" value="Aldehyde Dehydrogenase, Chain A, domain 2"/>
    <property type="match status" value="1"/>
</dbReference>
<proteinExistence type="predicted"/>
<dbReference type="InterPro" id="IPR016162">
    <property type="entry name" value="Ald_DH_N"/>
</dbReference>
<dbReference type="InterPro" id="IPR047110">
    <property type="entry name" value="GABD/Sad-like"/>
</dbReference>
<keyword evidence="1" id="KW-0560">Oxidoreductase</keyword>
<evidence type="ECO:0000259" key="2">
    <source>
        <dbReference type="Pfam" id="PF00171"/>
    </source>
</evidence>
<dbReference type="AlphaFoldDB" id="A0A1H1ZNL5"/>
<sequence length="444" mass="46342">MQIVTRDPATGAELGRYPAHDDDAIERALAETAATAVAWAATPLPERLALLRTVGKILTERRAQYAALITAEMGKPLAESLAEIDKCAWNCEVVADLAPEWLADRPIDSGAARSWVSYEPLGVIFAVMPWNFPFWQVLRFACAALAAGNAAVLKHSPDVTGCALAIEELFESLQPGIFRALVIDAERVPETCARIVADRRIAAVTLTGSERAGLAIAAAAGAALKKAVLELGGSDPFVVLADADLGGAAEAAARSRFGNAGQSCVSAKRFIVVEPVADAFVAALLGATKSVSIGPLARADLRDTVIRQIEETVAAGAKLLAGGGTGTPGYFVEPTILDHVTPGMTAFAEETFGPVAAIIRARDDDHAIALANDTDFGLGASVWGEPEHALAVGRRIRSGALFVNAPVASDPRLPFGGTGRSGYGRELSAEGVREFTNVRTIVAG</sequence>
<dbReference type="STRING" id="113562.SAMN04489716_3419"/>
<dbReference type="InterPro" id="IPR016161">
    <property type="entry name" value="Ald_DH/histidinol_DH"/>
</dbReference>
<dbReference type="PANTHER" id="PTHR43217">
    <property type="entry name" value="SUCCINATE SEMIALDEHYDE DEHYDROGENASE [NAD(P)+] SAD"/>
    <property type="match status" value="1"/>
</dbReference>
<dbReference type="InterPro" id="IPR015590">
    <property type="entry name" value="Aldehyde_DH_dom"/>
</dbReference>
<dbReference type="Proteomes" id="UP000198688">
    <property type="component" value="Chromosome I"/>
</dbReference>
<evidence type="ECO:0000313" key="3">
    <source>
        <dbReference type="EMBL" id="SDT35401.1"/>
    </source>
</evidence>
<evidence type="ECO:0000313" key="4">
    <source>
        <dbReference type="Proteomes" id="UP000198688"/>
    </source>
</evidence>
<feature type="domain" description="Aldehyde dehydrogenase" evidence="2">
    <location>
        <begin position="3"/>
        <end position="441"/>
    </location>
</feature>
<dbReference type="SUPFAM" id="SSF53720">
    <property type="entry name" value="ALDH-like"/>
    <property type="match status" value="1"/>
</dbReference>
<name>A0A1H1ZNL5_9ACTN</name>
<dbReference type="Pfam" id="PF00171">
    <property type="entry name" value="Aldedh"/>
    <property type="match status" value="1"/>
</dbReference>
<dbReference type="RefSeq" id="WP_197686253.1">
    <property type="nucleotide sequence ID" value="NZ_BOMJ01000005.1"/>
</dbReference>
<dbReference type="GO" id="GO:0004777">
    <property type="term" value="F:succinate-semialdehyde dehydrogenase (NAD+) activity"/>
    <property type="evidence" value="ECO:0007669"/>
    <property type="project" value="TreeGrafter"/>
</dbReference>